<accession>A0A0S3SH70</accession>
<dbReference type="Proteomes" id="UP000291084">
    <property type="component" value="Chromosome 7"/>
</dbReference>
<proteinExistence type="predicted"/>
<dbReference type="EMBL" id="AP015040">
    <property type="protein sequence ID" value="BAT92180.1"/>
    <property type="molecule type" value="Genomic_DNA"/>
</dbReference>
<name>A0A0S3SH70_PHAAN</name>
<keyword evidence="2" id="KW-1185">Reference proteome</keyword>
<sequence>MNFIYSNLWECTPLFAYIRGVFCCKEATVIPKMEIPLSFQDRKMESMEVLKLVLLTKKKKETASMKVGGFLVFLASKLTYVAYETILSLTSVIHQLTMRLCIL</sequence>
<evidence type="ECO:0000313" key="2">
    <source>
        <dbReference type="Proteomes" id="UP000291084"/>
    </source>
</evidence>
<protein>
    <submittedName>
        <fullName evidence="1">Uncharacterized protein</fullName>
    </submittedName>
</protein>
<evidence type="ECO:0000313" key="1">
    <source>
        <dbReference type="EMBL" id="BAT92180.1"/>
    </source>
</evidence>
<reference evidence="1 2" key="1">
    <citation type="journal article" date="2015" name="Sci. Rep.">
        <title>The power of single molecule real-time sequencing technology in the de novo assembly of a eukaryotic genome.</title>
        <authorList>
            <person name="Sakai H."/>
            <person name="Naito K."/>
            <person name="Ogiso-Tanaka E."/>
            <person name="Takahashi Y."/>
            <person name="Iseki K."/>
            <person name="Muto C."/>
            <person name="Satou K."/>
            <person name="Teruya K."/>
            <person name="Shiroma A."/>
            <person name="Shimoji M."/>
            <person name="Hirano T."/>
            <person name="Itoh T."/>
            <person name="Kaga A."/>
            <person name="Tomooka N."/>
        </authorList>
    </citation>
    <scope>NUCLEOTIDE SEQUENCE [LARGE SCALE GENOMIC DNA]</scope>
    <source>
        <strain evidence="2">cv. Shumari</strain>
    </source>
</reference>
<organism evidence="1 2">
    <name type="scientific">Vigna angularis var. angularis</name>
    <dbReference type="NCBI Taxonomy" id="157739"/>
    <lineage>
        <taxon>Eukaryota</taxon>
        <taxon>Viridiplantae</taxon>
        <taxon>Streptophyta</taxon>
        <taxon>Embryophyta</taxon>
        <taxon>Tracheophyta</taxon>
        <taxon>Spermatophyta</taxon>
        <taxon>Magnoliopsida</taxon>
        <taxon>eudicotyledons</taxon>
        <taxon>Gunneridae</taxon>
        <taxon>Pentapetalae</taxon>
        <taxon>rosids</taxon>
        <taxon>fabids</taxon>
        <taxon>Fabales</taxon>
        <taxon>Fabaceae</taxon>
        <taxon>Papilionoideae</taxon>
        <taxon>50 kb inversion clade</taxon>
        <taxon>NPAAA clade</taxon>
        <taxon>indigoferoid/millettioid clade</taxon>
        <taxon>Phaseoleae</taxon>
        <taxon>Vigna</taxon>
    </lineage>
</organism>
<dbReference type="AlphaFoldDB" id="A0A0S3SH70"/>
<gene>
    <name evidence="1" type="primary">Vigan.07G085900</name>
    <name evidence="1" type="ORF">VIGAN_07085900</name>
</gene>